<sequence length="578" mass="66469">MLNSLTAISDLRSLQLRRYARCAIALITGCMALLSIAYPQARRVDSLREILKISGLPDSQKIRNLNQLAFWLNRDSTNEALVYSNEAYLLSLKTNNQPAQIASLLNLSEGYLYNDSYEQALEYGFAALDISKNLKSDPDIANAYTNLGWIFYDTENGNFALQYHRDALALHQKLGNRSKEATSLNAIGLVFQLKNEYDSARKYFDQSLQMARAENIPGTISAAYNNIGICENARGRYKEAVSFFQKALEIDSSRNHTPLSQAETLNQLAYSLLMLKNYPEAEAMLKRSRTMIESATSNTKKEKILDNLSISSQLYQALGNYRQAFTDLQEYTSVRNQILTRSKSDAIAALKTKKETQEKETEIRELAAEKQLRSFQRNVLALCIVLIIIIGLLFYSKLRQKQKKEKELEEIKQALIRKDLDNTLLEKAALQDKLKYKDAELKNYALFISQRNEMVRSFIEDLSDLKLEGEGKKESLTRFNKMIQKFQHDLDINKDAQDFNLSVDEIHKDFFFNLLKKYPELTENERRLCAQIRLNLSIKDIASLNNISVKSAEMARYRLRKQFSLEHGDNLNEFLKQF</sequence>
<dbReference type="PROSITE" id="PS50293">
    <property type="entry name" value="TPR_REGION"/>
    <property type="match status" value="1"/>
</dbReference>
<dbReference type="RefSeq" id="WP_130544207.1">
    <property type="nucleotide sequence ID" value="NZ_CP042431.1"/>
</dbReference>
<dbReference type="PANTHER" id="PTHR19959:SF119">
    <property type="entry name" value="FUNGAL LIPASE-LIKE DOMAIN-CONTAINING PROTEIN"/>
    <property type="match status" value="1"/>
</dbReference>
<dbReference type="Pfam" id="PF13424">
    <property type="entry name" value="TPR_12"/>
    <property type="match status" value="2"/>
</dbReference>
<evidence type="ECO:0000313" key="4">
    <source>
        <dbReference type="Proteomes" id="UP000293874"/>
    </source>
</evidence>
<dbReference type="SUPFAM" id="SSF48452">
    <property type="entry name" value="TPR-like"/>
    <property type="match status" value="1"/>
</dbReference>
<keyword evidence="2" id="KW-0812">Transmembrane</keyword>
<dbReference type="Proteomes" id="UP000293874">
    <property type="component" value="Unassembled WGS sequence"/>
</dbReference>
<keyword evidence="2" id="KW-0472">Membrane</keyword>
<reference evidence="3 4" key="1">
    <citation type="submission" date="2019-02" db="EMBL/GenBank/DDBJ databases">
        <title>Genomic Encyclopedia of Type Strains, Phase IV (KMG-IV): sequencing the most valuable type-strain genomes for metagenomic binning, comparative biology and taxonomic classification.</title>
        <authorList>
            <person name="Goeker M."/>
        </authorList>
    </citation>
    <scope>NUCLEOTIDE SEQUENCE [LARGE SCALE GENOMIC DNA]</scope>
    <source>
        <strain evidence="3 4">DSM 18116</strain>
    </source>
</reference>
<proteinExistence type="predicted"/>
<protein>
    <submittedName>
        <fullName evidence="3">Tetratricopeptide repeat protein</fullName>
    </submittedName>
</protein>
<dbReference type="OrthoDB" id="9809670at2"/>
<keyword evidence="4" id="KW-1185">Reference proteome</keyword>
<dbReference type="SUPFAM" id="SSF46894">
    <property type="entry name" value="C-terminal effector domain of the bipartite response regulators"/>
    <property type="match status" value="1"/>
</dbReference>
<feature type="repeat" description="TPR" evidence="1">
    <location>
        <begin position="221"/>
        <end position="254"/>
    </location>
</feature>
<evidence type="ECO:0000256" key="1">
    <source>
        <dbReference type="PROSITE-ProRule" id="PRU00339"/>
    </source>
</evidence>
<dbReference type="GO" id="GO:0006355">
    <property type="term" value="P:regulation of DNA-templated transcription"/>
    <property type="evidence" value="ECO:0007669"/>
    <property type="project" value="InterPro"/>
</dbReference>
<dbReference type="InterPro" id="IPR019734">
    <property type="entry name" value="TPR_rpt"/>
</dbReference>
<dbReference type="EMBL" id="SGXA01000005">
    <property type="protein sequence ID" value="RZS65550.1"/>
    <property type="molecule type" value="Genomic_DNA"/>
</dbReference>
<name>A0A4V2EZ79_9BACT</name>
<keyword evidence="2" id="KW-1133">Transmembrane helix</keyword>
<dbReference type="Gene3D" id="1.25.40.10">
    <property type="entry name" value="Tetratricopeptide repeat domain"/>
    <property type="match status" value="1"/>
</dbReference>
<evidence type="ECO:0000313" key="3">
    <source>
        <dbReference type="EMBL" id="RZS65550.1"/>
    </source>
</evidence>
<gene>
    <name evidence="3" type="ORF">EV199_5724</name>
</gene>
<comment type="caution">
    <text evidence="3">The sequence shown here is derived from an EMBL/GenBank/DDBJ whole genome shotgun (WGS) entry which is preliminary data.</text>
</comment>
<evidence type="ECO:0000256" key="2">
    <source>
        <dbReference type="SAM" id="Phobius"/>
    </source>
</evidence>
<keyword evidence="1" id="KW-0802">TPR repeat</keyword>
<dbReference type="AlphaFoldDB" id="A0A4V2EZ79"/>
<dbReference type="PANTHER" id="PTHR19959">
    <property type="entry name" value="KINESIN LIGHT CHAIN"/>
    <property type="match status" value="1"/>
</dbReference>
<feature type="transmembrane region" description="Helical" evidence="2">
    <location>
        <begin position="379"/>
        <end position="396"/>
    </location>
</feature>
<feature type="transmembrane region" description="Helical" evidence="2">
    <location>
        <begin position="20"/>
        <end position="38"/>
    </location>
</feature>
<organism evidence="3 4">
    <name type="scientific">Pseudobacter ginsenosidimutans</name>
    <dbReference type="NCBI Taxonomy" id="661488"/>
    <lineage>
        <taxon>Bacteria</taxon>
        <taxon>Pseudomonadati</taxon>
        <taxon>Bacteroidota</taxon>
        <taxon>Chitinophagia</taxon>
        <taxon>Chitinophagales</taxon>
        <taxon>Chitinophagaceae</taxon>
        <taxon>Pseudobacter</taxon>
    </lineage>
</organism>
<dbReference type="GO" id="GO:0003677">
    <property type="term" value="F:DNA binding"/>
    <property type="evidence" value="ECO:0007669"/>
    <property type="project" value="InterPro"/>
</dbReference>
<dbReference type="InterPro" id="IPR016032">
    <property type="entry name" value="Sig_transdc_resp-reg_C-effctor"/>
</dbReference>
<dbReference type="InterPro" id="IPR011990">
    <property type="entry name" value="TPR-like_helical_dom_sf"/>
</dbReference>
<accession>A0A4V2EZ79</accession>
<dbReference type="PROSITE" id="PS50005">
    <property type="entry name" value="TPR"/>
    <property type="match status" value="2"/>
</dbReference>
<feature type="repeat" description="TPR" evidence="1">
    <location>
        <begin position="181"/>
        <end position="214"/>
    </location>
</feature>
<dbReference type="SMART" id="SM00028">
    <property type="entry name" value="TPR"/>
    <property type="match status" value="5"/>
</dbReference>